<feature type="transmembrane region" description="Helical" evidence="2">
    <location>
        <begin position="112"/>
        <end position="132"/>
    </location>
</feature>
<sequence>MSASDSNSVGRNDVDGVFLGWAFLWSLVLMITVAAMLAGDRATDLPMQQQFSVGLALGGLSAIWAAIGSWVNLIELPAIGNAIAGEDQPRDTEPVDSKPVRQPQQRQQQRHAARFQVGAILVLSVVAMGFAIRHDPQSIAQVALAALFAVAIVVVVMQWTGRRLHRGLVGETGQRSIRQIMHLTTTIALLVAIFKLTNDKIGLSDELFAMVVSLGGLWLALMFLLLGRYWWLLFISVPLLVVQLMAISFFFDSQSRNLESDLSRFSGTVVGFYVLAILVLGLMRSSGHRWFGRRR</sequence>
<dbReference type="EMBL" id="JASZZN010000014">
    <property type="protein sequence ID" value="MDM4017433.1"/>
    <property type="molecule type" value="Genomic_DNA"/>
</dbReference>
<evidence type="ECO:0000256" key="1">
    <source>
        <dbReference type="SAM" id="MobiDB-lite"/>
    </source>
</evidence>
<comment type="caution">
    <text evidence="3">The sequence shown here is derived from an EMBL/GenBank/DDBJ whole genome shotgun (WGS) entry which is preliminary data.</text>
</comment>
<name>A0ABT7PLT7_9BACT</name>
<evidence type="ECO:0000313" key="3">
    <source>
        <dbReference type="EMBL" id="MDM4017433.1"/>
    </source>
</evidence>
<reference evidence="3 4" key="1">
    <citation type="submission" date="2023-06" db="EMBL/GenBank/DDBJ databases">
        <title>Roseiconus lacunae JC819 isolated from Gulf of Mannar region, Tamil Nadu.</title>
        <authorList>
            <person name="Pk S."/>
            <person name="Ch S."/>
            <person name="Ch V.R."/>
        </authorList>
    </citation>
    <scope>NUCLEOTIDE SEQUENCE [LARGE SCALE GENOMIC DNA]</scope>
    <source>
        <strain evidence="3 4">JC819</strain>
    </source>
</reference>
<gene>
    <name evidence="3" type="ORF">QTN89_18435</name>
</gene>
<organism evidence="3 4">
    <name type="scientific">Roseiconus lacunae</name>
    <dbReference type="NCBI Taxonomy" id="2605694"/>
    <lineage>
        <taxon>Bacteria</taxon>
        <taxon>Pseudomonadati</taxon>
        <taxon>Planctomycetota</taxon>
        <taxon>Planctomycetia</taxon>
        <taxon>Pirellulales</taxon>
        <taxon>Pirellulaceae</taxon>
        <taxon>Roseiconus</taxon>
    </lineage>
</organism>
<evidence type="ECO:0000313" key="4">
    <source>
        <dbReference type="Proteomes" id="UP001239462"/>
    </source>
</evidence>
<accession>A0ABT7PLT7</accession>
<feature type="transmembrane region" description="Helical" evidence="2">
    <location>
        <begin position="231"/>
        <end position="251"/>
    </location>
</feature>
<feature type="transmembrane region" description="Helical" evidence="2">
    <location>
        <begin position="18"/>
        <end position="38"/>
    </location>
</feature>
<evidence type="ECO:0000256" key="2">
    <source>
        <dbReference type="SAM" id="Phobius"/>
    </source>
</evidence>
<feature type="region of interest" description="Disordered" evidence="1">
    <location>
        <begin position="85"/>
        <end position="107"/>
    </location>
</feature>
<dbReference type="Proteomes" id="UP001239462">
    <property type="component" value="Unassembled WGS sequence"/>
</dbReference>
<feature type="transmembrane region" description="Helical" evidence="2">
    <location>
        <begin position="180"/>
        <end position="196"/>
    </location>
</feature>
<feature type="transmembrane region" description="Helical" evidence="2">
    <location>
        <begin position="263"/>
        <end position="283"/>
    </location>
</feature>
<dbReference type="RefSeq" id="WP_230774150.1">
    <property type="nucleotide sequence ID" value="NZ_JAJMQV010000049.1"/>
</dbReference>
<feature type="transmembrane region" description="Helical" evidence="2">
    <location>
        <begin position="138"/>
        <end position="159"/>
    </location>
</feature>
<proteinExistence type="predicted"/>
<feature type="compositionally biased region" description="Basic and acidic residues" evidence="1">
    <location>
        <begin position="87"/>
        <end position="99"/>
    </location>
</feature>
<keyword evidence="2" id="KW-0472">Membrane</keyword>
<keyword evidence="4" id="KW-1185">Reference proteome</keyword>
<keyword evidence="2" id="KW-1133">Transmembrane helix</keyword>
<keyword evidence="2" id="KW-0812">Transmembrane</keyword>
<feature type="transmembrane region" description="Helical" evidence="2">
    <location>
        <begin position="208"/>
        <end position="226"/>
    </location>
</feature>
<protein>
    <submittedName>
        <fullName evidence="3">Uncharacterized protein</fullName>
    </submittedName>
</protein>